<dbReference type="PANTHER" id="PTHR11895:SF67">
    <property type="entry name" value="AMIDASE DOMAIN-CONTAINING PROTEIN"/>
    <property type="match status" value="1"/>
</dbReference>
<proteinExistence type="predicted"/>
<organism evidence="2 3">
    <name type="scientific">Thelohanellus kitauei</name>
    <name type="common">Myxosporean</name>
    <dbReference type="NCBI Taxonomy" id="669202"/>
    <lineage>
        <taxon>Eukaryota</taxon>
        <taxon>Metazoa</taxon>
        <taxon>Cnidaria</taxon>
        <taxon>Myxozoa</taxon>
        <taxon>Myxosporea</taxon>
        <taxon>Bivalvulida</taxon>
        <taxon>Platysporina</taxon>
        <taxon>Myxobolidae</taxon>
        <taxon>Thelohanellus</taxon>
    </lineage>
</organism>
<protein>
    <submittedName>
        <fullName evidence="2">Fatty acid amide hydrolase</fullName>
    </submittedName>
</protein>
<keyword evidence="2" id="KW-0378">Hydrolase</keyword>
<dbReference type="OrthoDB" id="421993at2759"/>
<dbReference type="SUPFAM" id="SSF75304">
    <property type="entry name" value="Amidase signature (AS) enzymes"/>
    <property type="match status" value="1"/>
</dbReference>
<dbReference type="InterPro" id="IPR036928">
    <property type="entry name" value="AS_sf"/>
</dbReference>
<dbReference type="PANTHER" id="PTHR11895">
    <property type="entry name" value="TRANSAMIDASE"/>
    <property type="match status" value="1"/>
</dbReference>
<dbReference type="Proteomes" id="UP000031668">
    <property type="component" value="Unassembled WGS sequence"/>
</dbReference>
<dbReference type="AlphaFoldDB" id="A0A0C2M942"/>
<dbReference type="Gene3D" id="3.90.1300.10">
    <property type="entry name" value="Amidase signature (AS) domain"/>
    <property type="match status" value="1"/>
</dbReference>
<feature type="domain" description="Amidase" evidence="1">
    <location>
        <begin position="9"/>
        <end position="117"/>
    </location>
</feature>
<accession>A0A0C2M942</accession>
<sequence>MSFESIYKDFDYEIPKKQRTRSMKFVEKLFEEVDILLHLSNNIFYEATAGFPTFQKPAHRACGFFDPSSLHRSTHYSCLASFTGLPSISINIGYEEATGLPIGMQLISKWWREDLLLSVAHAIENLFPITKVPPDFQDIIGKK</sequence>
<gene>
    <name evidence="2" type="ORF">RF11_00589</name>
</gene>
<dbReference type="Pfam" id="PF01425">
    <property type="entry name" value="Amidase"/>
    <property type="match status" value="1"/>
</dbReference>
<comment type="caution">
    <text evidence="2">The sequence shown here is derived from an EMBL/GenBank/DDBJ whole genome shotgun (WGS) entry which is preliminary data.</text>
</comment>
<dbReference type="InterPro" id="IPR023631">
    <property type="entry name" value="Amidase_dom"/>
</dbReference>
<evidence type="ECO:0000313" key="2">
    <source>
        <dbReference type="EMBL" id="KII60839.1"/>
    </source>
</evidence>
<keyword evidence="3" id="KW-1185">Reference proteome</keyword>
<name>A0A0C2M942_THEKT</name>
<evidence type="ECO:0000259" key="1">
    <source>
        <dbReference type="Pfam" id="PF01425"/>
    </source>
</evidence>
<dbReference type="InterPro" id="IPR000120">
    <property type="entry name" value="Amidase"/>
</dbReference>
<reference evidence="2 3" key="1">
    <citation type="journal article" date="2014" name="Genome Biol. Evol.">
        <title>The genome of the myxosporean Thelohanellus kitauei shows adaptations to nutrient acquisition within its fish host.</title>
        <authorList>
            <person name="Yang Y."/>
            <person name="Xiong J."/>
            <person name="Zhou Z."/>
            <person name="Huo F."/>
            <person name="Miao W."/>
            <person name="Ran C."/>
            <person name="Liu Y."/>
            <person name="Zhang J."/>
            <person name="Feng J."/>
            <person name="Wang M."/>
            <person name="Wang M."/>
            <person name="Wang L."/>
            <person name="Yao B."/>
        </authorList>
    </citation>
    <scope>NUCLEOTIDE SEQUENCE [LARGE SCALE GENOMIC DNA]</scope>
    <source>
        <strain evidence="2">Wuqing</strain>
    </source>
</reference>
<dbReference type="EMBL" id="JWZT01005407">
    <property type="protein sequence ID" value="KII60839.1"/>
    <property type="molecule type" value="Genomic_DNA"/>
</dbReference>
<dbReference type="GO" id="GO:0016787">
    <property type="term" value="F:hydrolase activity"/>
    <property type="evidence" value="ECO:0007669"/>
    <property type="project" value="UniProtKB-KW"/>
</dbReference>
<evidence type="ECO:0000313" key="3">
    <source>
        <dbReference type="Proteomes" id="UP000031668"/>
    </source>
</evidence>